<dbReference type="AlphaFoldDB" id="A0A934NRC6"/>
<proteinExistence type="predicted"/>
<evidence type="ECO:0000313" key="1">
    <source>
        <dbReference type="EMBL" id="MBJ8340003.1"/>
    </source>
</evidence>
<name>A0A934NRC6_9NOCA</name>
<keyword evidence="2" id="KW-1185">Reference proteome</keyword>
<comment type="caution">
    <text evidence="1">The sequence shown here is derived from an EMBL/GenBank/DDBJ whole genome shotgun (WGS) entry which is preliminary data.</text>
</comment>
<evidence type="ECO:0000313" key="2">
    <source>
        <dbReference type="Proteomes" id="UP000655868"/>
    </source>
</evidence>
<protein>
    <submittedName>
        <fullName evidence="1">Uncharacterized protein</fullName>
    </submittedName>
</protein>
<sequence length="66" mass="7268">MAYAYMDAILEQPEIRTENYPNEPDRARISVRYASLVVHLSLTEATELAAALALALTAVDTSEART</sequence>
<gene>
    <name evidence="1" type="ORF">JGU71_13990</name>
</gene>
<dbReference type="Proteomes" id="UP000655868">
    <property type="component" value="Unassembled WGS sequence"/>
</dbReference>
<reference evidence="1" key="1">
    <citation type="submission" date="2020-12" db="EMBL/GenBank/DDBJ databases">
        <title>Antrihabitans popcorni sp. nov. and Antrihabitans auranticaus sp. nov., isolated from a larva cave.</title>
        <authorList>
            <person name="Lee S.D."/>
            <person name="Kim I.S."/>
        </authorList>
    </citation>
    <scope>NUCLEOTIDE SEQUENCE</scope>
    <source>
        <strain evidence="1">YC3-6</strain>
    </source>
</reference>
<accession>A0A934NRC6</accession>
<organism evidence="1 2">
    <name type="scientific">Antrihabitans stalagmiti</name>
    <dbReference type="NCBI Taxonomy" id="2799499"/>
    <lineage>
        <taxon>Bacteria</taxon>
        <taxon>Bacillati</taxon>
        <taxon>Actinomycetota</taxon>
        <taxon>Actinomycetes</taxon>
        <taxon>Mycobacteriales</taxon>
        <taxon>Nocardiaceae</taxon>
        <taxon>Antrihabitans</taxon>
    </lineage>
</organism>
<dbReference type="EMBL" id="JAEMNV010000004">
    <property type="protein sequence ID" value="MBJ8340003.1"/>
    <property type="molecule type" value="Genomic_DNA"/>
</dbReference>
<dbReference type="RefSeq" id="WP_199704771.1">
    <property type="nucleotide sequence ID" value="NZ_JAEMNV010000004.1"/>
</dbReference>